<evidence type="ECO:0000313" key="3">
    <source>
        <dbReference type="EMBL" id="QIZ71078.1"/>
    </source>
</evidence>
<dbReference type="KEGG" id="oxy:HCG48_11265"/>
<evidence type="ECO:0000313" key="4">
    <source>
        <dbReference type="Proteomes" id="UP000500857"/>
    </source>
</evidence>
<organism evidence="3 4">
    <name type="scientific">Oxynema aestuarii AP17</name>
    <dbReference type="NCBI Taxonomy" id="2064643"/>
    <lineage>
        <taxon>Bacteria</taxon>
        <taxon>Bacillati</taxon>
        <taxon>Cyanobacteriota</taxon>
        <taxon>Cyanophyceae</taxon>
        <taxon>Oscillatoriophycideae</taxon>
        <taxon>Oscillatoriales</taxon>
        <taxon>Oscillatoriaceae</taxon>
        <taxon>Oxynema</taxon>
        <taxon>Oxynema aestuarii</taxon>
    </lineage>
</organism>
<dbReference type="Pfam" id="PF06051">
    <property type="entry name" value="DUF928"/>
    <property type="match status" value="1"/>
</dbReference>
<dbReference type="AlphaFoldDB" id="A0A6H1TWU1"/>
<feature type="signal peptide" evidence="2">
    <location>
        <begin position="1"/>
        <end position="27"/>
    </location>
</feature>
<dbReference type="EMBL" id="CP051167">
    <property type="protein sequence ID" value="QIZ71078.1"/>
    <property type="molecule type" value="Genomic_DNA"/>
</dbReference>
<proteinExistence type="predicted"/>
<keyword evidence="2" id="KW-0732">Signal</keyword>
<sequence length="258" mass="27625">MKFCNLLQPLGLSLWVGCLGSAGGAIAQIAPQTAPPLSPPLSESIIFQEAFDPPGEDKPDDTAGAGARDGGRCQPDEDEIEVLMPRRNYGLTLASHPTVFVNFPKTSATQVRLLFRDETGDSSEAIAFPVPQGGGLVGFRPSEASAPLEVGKNYQWFLSVSCAAKPTPNDPVFVGWVQRVALNAEQQGELAAQSTVERVQWYASHGYWYDLLATLSAARRQHPEDPSLGQLWKSVLESVGLSAIAFPGPFGEEVGTSE</sequence>
<dbReference type="InterPro" id="IPR010328">
    <property type="entry name" value="DUF928"/>
</dbReference>
<gene>
    <name evidence="3" type="ORF">HCG48_11265</name>
</gene>
<dbReference type="PROSITE" id="PS51257">
    <property type="entry name" value="PROKAR_LIPOPROTEIN"/>
    <property type="match status" value="1"/>
</dbReference>
<feature type="region of interest" description="Disordered" evidence="1">
    <location>
        <begin position="50"/>
        <end position="76"/>
    </location>
</feature>
<reference evidence="3 4" key="1">
    <citation type="submission" date="2020-04" db="EMBL/GenBank/DDBJ databases">
        <authorList>
            <person name="Basu S."/>
            <person name="Maruthanayagam V."/>
            <person name="Chakraborty S."/>
            <person name="Pramanik A."/>
            <person name="Mukherjee J."/>
            <person name="Brink B."/>
        </authorList>
    </citation>
    <scope>NUCLEOTIDE SEQUENCE [LARGE SCALE GENOMIC DNA]</scope>
    <source>
        <strain evidence="3 4">AP17</strain>
    </source>
</reference>
<protein>
    <submittedName>
        <fullName evidence="3">DUF928 domain-containing protein</fullName>
    </submittedName>
</protein>
<evidence type="ECO:0000256" key="2">
    <source>
        <dbReference type="SAM" id="SignalP"/>
    </source>
</evidence>
<feature type="chain" id="PRO_5026305856" evidence="2">
    <location>
        <begin position="28"/>
        <end position="258"/>
    </location>
</feature>
<evidence type="ECO:0000256" key="1">
    <source>
        <dbReference type="SAM" id="MobiDB-lite"/>
    </source>
</evidence>
<dbReference type="RefSeq" id="WP_168569233.1">
    <property type="nucleotide sequence ID" value="NZ_CP051167.1"/>
</dbReference>
<accession>A0A6H1TWU1</accession>
<keyword evidence="4" id="KW-1185">Reference proteome</keyword>
<dbReference type="Proteomes" id="UP000500857">
    <property type="component" value="Chromosome"/>
</dbReference>
<name>A0A6H1TWU1_9CYAN</name>